<protein>
    <submittedName>
        <fullName evidence="1">Uncharacterized protein</fullName>
    </submittedName>
</protein>
<gene>
    <name evidence="1" type="ORF">QFC20_007733</name>
</gene>
<comment type="caution">
    <text evidence="1">The sequence shown here is derived from an EMBL/GenBank/DDBJ whole genome shotgun (WGS) entry which is preliminary data.</text>
</comment>
<accession>A0ACC2UWH2</accession>
<dbReference type="EMBL" id="JASBWS010000212">
    <property type="protein sequence ID" value="KAJ9091101.1"/>
    <property type="molecule type" value="Genomic_DNA"/>
</dbReference>
<evidence type="ECO:0000313" key="1">
    <source>
        <dbReference type="EMBL" id="KAJ9091101.1"/>
    </source>
</evidence>
<sequence length="292" mass="32604">MQEGMVALLKKGKGVKHVHIIVHLFDGFYKRGSADLVDLWEAMGLLRRHKPVNGDEDGLNVNVVVQVHSQLVKEECKVPHKTIKIRSLNLEPLRFEKFDFYHNATLVSSPRLEAFRTNVGTIQGMQSSISRISSTRPPKIPGYNLEVMWGCYDAERRVFGCNQQNMGIVLPSLEKSFKACRHNVLGAVEIFFRPNPSLPSHELSSLINNYLTSLAPTFAAGFDQQWLVRPLVISRGVMITVKPERRVQGVLKFTTGARIRASVSLTEGGRVVHHKFVGEGETVATGTKVYGS</sequence>
<keyword evidence="2" id="KW-1185">Reference proteome</keyword>
<evidence type="ECO:0000313" key="2">
    <source>
        <dbReference type="Proteomes" id="UP001230649"/>
    </source>
</evidence>
<proteinExistence type="predicted"/>
<reference evidence="1" key="1">
    <citation type="submission" date="2023-04" db="EMBL/GenBank/DDBJ databases">
        <title>Draft Genome sequencing of Naganishia species isolated from polar environments using Oxford Nanopore Technology.</title>
        <authorList>
            <person name="Leo P."/>
            <person name="Venkateswaran K."/>
        </authorList>
    </citation>
    <scope>NUCLEOTIDE SEQUENCE</scope>
    <source>
        <strain evidence="1">MNA-CCFEE 5262</strain>
    </source>
</reference>
<dbReference type="Proteomes" id="UP001230649">
    <property type="component" value="Unassembled WGS sequence"/>
</dbReference>
<name>A0ACC2UWH2_9TREE</name>
<organism evidence="1 2">
    <name type="scientific">Naganishia adeliensis</name>
    <dbReference type="NCBI Taxonomy" id="92952"/>
    <lineage>
        <taxon>Eukaryota</taxon>
        <taxon>Fungi</taxon>
        <taxon>Dikarya</taxon>
        <taxon>Basidiomycota</taxon>
        <taxon>Agaricomycotina</taxon>
        <taxon>Tremellomycetes</taxon>
        <taxon>Filobasidiales</taxon>
        <taxon>Filobasidiaceae</taxon>
        <taxon>Naganishia</taxon>
    </lineage>
</organism>